<sequence length="42" mass="4630">MGTIIAEQHQTNNSHWQKIVEELISPMAIDIDGNGPADIRGE</sequence>
<dbReference type="AlphaFoldDB" id="A0A2X3IH10"/>
<evidence type="ECO:0000313" key="1">
    <source>
        <dbReference type="EMBL" id="SQC91742.1"/>
    </source>
</evidence>
<dbReference type="EMBL" id="UAVU01000008">
    <property type="protein sequence ID" value="SQC91742.1"/>
    <property type="molecule type" value="Genomic_DNA"/>
</dbReference>
<accession>A0A2X3IH10</accession>
<dbReference type="Proteomes" id="UP000251197">
    <property type="component" value="Unassembled WGS sequence"/>
</dbReference>
<proteinExistence type="predicted"/>
<reference evidence="1 2" key="1">
    <citation type="submission" date="2018-06" db="EMBL/GenBank/DDBJ databases">
        <authorList>
            <consortium name="Pathogen Informatics"/>
            <person name="Doyle S."/>
        </authorList>
    </citation>
    <scope>NUCLEOTIDE SEQUENCE [LARGE SCALE GENOMIC DNA]</scope>
    <source>
        <strain evidence="1 2">NCTC12120</strain>
    </source>
</reference>
<name>A0A2X3IH10_9ENTR</name>
<organism evidence="1 2">
    <name type="scientific">Cedecea neteri</name>
    <dbReference type="NCBI Taxonomy" id="158822"/>
    <lineage>
        <taxon>Bacteria</taxon>
        <taxon>Pseudomonadati</taxon>
        <taxon>Pseudomonadota</taxon>
        <taxon>Gammaproteobacteria</taxon>
        <taxon>Enterobacterales</taxon>
        <taxon>Enterobacteriaceae</taxon>
        <taxon>Cedecea</taxon>
    </lineage>
</organism>
<evidence type="ECO:0000313" key="2">
    <source>
        <dbReference type="Proteomes" id="UP000251197"/>
    </source>
</evidence>
<gene>
    <name evidence="1" type="ORF">NCTC12120_04916</name>
</gene>
<protein>
    <submittedName>
        <fullName evidence="1">Uncharacterized protein</fullName>
    </submittedName>
</protein>